<name>A0A2N0DA55_RHISU</name>
<evidence type="ECO:0000313" key="5">
    <source>
        <dbReference type="Proteomes" id="UP001060123"/>
    </source>
</evidence>
<reference evidence="3" key="3">
    <citation type="submission" date="2022-09" db="EMBL/GenBank/DDBJ databases">
        <title>Australian commercial rhizobial inoculants.</title>
        <authorList>
            <person name="Kohlmeier M.G."/>
            <person name="O'Hara G.W."/>
            <person name="Colombi E."/>
            <person name="Ramsay J.P."/>
            <person name="Terpolilli J."/>
        </authorList>
    </citation>
    <scope>NUCLEOTIDE SEQUENCE</scope>
    <source>
        <strain evidence="3">WSM1592</strain>
    </source>
</reference>
<evidence type="ECO:0000313" key="4">
    <source>
        <dbReference type="Proteomes" id="UP000232164"/>
    </source>
</evidence>
<dbReference type="STRING" id="1041146.GCA_000427985_04228"/>
<evidence type="ECO:0000313" key="2">
    <source>
        <dbReference type="EMBL" id="PKA42976.1"/>
    </source>
</evidence>
<dbReference type="PANTHER" id="PTHR40257:SF1">
    <property type="entry name" value="DUF1330 DOMAIN-CONTAINING PROTEIN"/>
    <property type="match status" value="1"/>
</dbReference>
<dbReference type="AlphaFoldDB" id="A0A2N0DA55"/>
<dbReference type="EMBL" id="CP104143">
    <property type="protein sequence ID" value="UWU15556.1"/>
    <property type="molecule type" value="Genomic_DNA"/>
</dbReference>
<dbReference type="RefSeq" id="WP_027508861.1">
    <property type="nucleotide sequence ID" value="NZ_CP104143.1"/>
</dbReference>
<sequence>MIKVTPADIERFLADDDDQPVVMLNLLRFKVDGGRQRYLEYLTMAGPIVSRYGAEIIFAGDGATALCAEPGQSWDAVALVRYPNRSAFANMIADPAYAVADPIRMSALEEAVLQPISTIQL</sequence>
<proteinExistence type="predicted"/>
<dbReference type="SUPFAM" id="SSF54909">
    <property type="entry name" value="Dimeric alpha+beta barrel"/>
    <property type="match status" value="1"/>
</dbReference>
<gene>
    <name evidence="2" type="ORF">CWR43_12890</name>
    <name evidence="3" type="ORF">N2599_06020</name>
</gene>
<accession>A0A2N0DA55</accession>
<reference evidence="2 4" key="2">
    <citation type="submission" date="2017-12" db="EMBL/GenBank/DDBJ databases">
        <title>Genome sequence of Rhizobium sullae HCNT1 isolated from Sulla coronaria nodules and featuring peculiar denitrification phenotypes.</title>
        <authorList>
            <person name="De Diego-Diaz B."/>
            <person name="Treu L."/>
            <person name="Campanaro S."/>
            <person name="Da Silva Duarte V."/>
            <person name="Basaglia M."/>
            <person name="Favaro L."/>
            <person name="Casella S."/>
            <person name="Squartini A."/>
        </authorList>
    </citation>
    <scope>NUCLEOTIDE SEQUENCE [LARGE SCALE GENOMIC DNA]</scope>
    <source>
        <strain evidence="2 4">HCNT1</strain>
    </source>
</reference>
<dbReference type="EMBL" id="PIQN01000008">
    <property type="protein sequence ID" value="PKA42976.1"/>
    <property type="molecule type" value="Genomic_DNA"/>
</dbReference>
<evidence type="ECO:0000313" key="3">
    <source>
        <dbReference type="EMBL" id="UWU15556.1"/>
    </source>
</evidence>
<dbReference type="InterPro" id="IPR011008">
    <property type="entry name" value="Dimeric_a/b-barrel"/>
</dbReference>
<dbReference type="Pfam" id="PF07045">
    <property type="entry name" value="DUF1330"/>
    <property type="match status" value="1"/>
</dbReference>
<evidence type="ECO:0000259" key="1">
    <source>
        <dbReference type="Pfam" id="PF07045"/>
    </source>
</evidence>
<organism evidence="2 4">
    <name type="scientific">Rhizobium sullae</name>
    <name type="common">Rhizobium hedysari</name>
    <dbReference type="NCBI Taxonomy" id="50338"/>
    <lineage>
        <taxon>Bacteria</taxon>
        <taxon>Pseudomonadati</taxon>
        <taxon>Pseudomonadota</taxon>
        <taxon>Alphaproteobacteria</taxon>
        <taxon>Hyphomicrobiales</taxon>
        <taxon>Rhizobiaceae</taxon>
        <taxon>Rhizobium/Agrobacterium group</taxon>
        <taxon>Rhizobium</taxon>
    </lineage>
</organism>
<dbReference type="PANTHER" id="PTHR40257">
    <property type="match status" value="1"/>
</dbReference>
<protein>
    <submittedName>
        <fullName evidence="2">DUF1330 domain-containing protein</fullName>
    </submittedName>
</protein>
<dbReference type="Proteomes" id="UP000232164">
    <property type="component" value="Unassembled WGS sequence"/>
</dbReference>
<dbReference type="Proteomes" id="UP001060123">
    <property type="component" value="Chromosome"/>
</dbReference>
<reference evidence="2 4" key="1">
    <citation type="submission" date="2017-11" db="EMBL/GenBank/DDBJ databases">
        <authorList>
            <person name="Han C.G."/>
        </authorList>
    </citation>
    <scope>NUCLEOTIDE SEQUENCE [LARGE SCALE GENOMIC DNA]</scope>
    <source>
        <strain evidence="2 4">HCNT1</strain>
    </source>
</reference>
<dbReference type="Gene3D" id="3.30.70.100">
    <property type="match status" value="1"/>
</dbReference>
<dbReference type="InterPro" id="IPR010753">
    <property type="entry name" value="DUF1330"/>
</dbReference>
<feature type="domain" description="DUF1330" evidence="1">
    <location>
        <begin position="35"/>
        <end position="110"/>
    </location>
</feature>
<keyword evidence="5" id="KW-1185">Reference proteome</keyword>